<protein>
    <recommendedName>
        <fullName evidence="2">dTDP-4-dehydrorhamnose reductase</fullName>
        <ecNumber evidence="2">1.1.1.133</ecNumber>
    </recommendedName>
</protein>
<dbReference type="Pfam" id="PF04321">
    <property type="entry name" value="RmlD_sub_bind"/>
    <property type="match status" value="1"/>
</dbReference>
<feature type="domain" description="RmlD-like substrate binding" evidence="3">
    <location>
        <begin position="1"/>
        <end position="262"/>
    </location>
</feature>
<evidence type="ECO:0000256" key="1">
    <source>
        <dbReference type="ARBA" id="ARBA00010944"/>
    </source>
</evidence>
<dbReference type="PANTHER" id="PTHR10491">
    <property type="entry name" value="DTDP-4-DEHYDRORHAMNOSE REDUCTASE"/>
    <property type="match status" value="1"/>
</dbReference>
<dbReference type="Proteomes" id="UP001651880">
    <property type="component" value="Unassembled WGS sequence"/>
</dbReference>
<comment type="function">
    <text evidence="2">Catalyzes the reduction of dTDP-6-deoxy-L-lyxo-4-hexulose to yield dTDP-L-rhamnose.</text>
</comment>
<dbReference type="PANTHER" id="PTHR10491:SF4">
    <property type="entry name" value="METHIONINE ADENOSYLTRANSFERASE 2 SUBUNIT BETA"/>
    <property type="match status" value="1"/>
</dbReference>
<comment type="similarity">
    <text evidence="1 2">Belongs to the dTDP-4-dehydrorhamnose reductase family.</text>
</comment>
<organism evidence="4 5">
    <name type="scientific">Lutispora saccharofermentans</name>
    <dbReference type="NCBI Taxonomy" id="3024236"/>
    <lineage>
        <taxon>Bacteria</taxon>
        <taxon>Bacillati</taxon>
        <taxon>Bacillota</taxon>
        <taxon>Clostridia</taxon>
        <taxon>Lutisporales</taxon>
        <taxon>Lutisporaceae</taxon>
        <taxon>Lutispora</taxon>
    </lineage>
</organism>
<dbReference type="InterPro" id="IPR005913">
    <property type="entry name" value="dTDP_dehydrorham_reduct"/>
</dbReference>
<keyword evidence="5" id="KW-1185">Reference proteome</keyword>
<comment type="caution">
    <text evidence="4">The sequence shown here is derived from an EMBL/GenBank/DDBJ whole genome shotgun (WGS) entry which is preliminary data.</text>
</comment>
<dbReference type="SUPFAM" id="SSF51735">
    <property type="entry name" value="NAD(P)-binding Rossmann-fold domains"/>
    <property type="match status" value="1"/>
</dbReference>
<dbReference type="RefSeq" id="WP_255226120.1">
    <property type="nucleotide sequence ID" value="NZ_JAJEKE010000002.1"/>
</dbReference>
<dbReference type="InterPro" id="IPR036291">
    <property type="entry name" value="NAD(P)-bd_dom_sf"/>
</dbReference>
<evidence type="ECO:0000313" key="5">
    <source>
        <dbReference type="Proteomes" id="UP001651880"/>
    </source>
</evidence>
<gene>
    <name evidence="4" type="ORF">LJD61_03460</name>
</gene>
<dbReference type="EC" id="1.1.1.133" evidence="2"/>
<keyword evidence="2" id="KW-0521">NADP</keyword>
<accession>A0ABT1NFH9</accession>
<sequence length="289" mass="33117">MKILITGANGFLGKNVYNKLSERYEIKGTYNRYKSKDLVKLDLSDSKSILELLNSYNPDVIVHTAAITDLNQCEKQPYIAKIVNTNSTNTIAKWCKDKNTKLIYLSTDYVFDGENGPYREKSETGPLQIYGYTKLMSEILIENRGINYAIVRIGILHGFNDRFDKNTVTMQVINGLKNEQEIVLDDGRIKYPTLIDDVSSAIEKIIEDDLIGTFHVASQEPVTRYEWGLRISRVFGFNESLIIPDKKLDKMSFPARPKDIKLLDTMVGFKIRCLDDSLEYLKYQLLRGD</sequence>
<evidence type="ECO:0000313" key="4">
    <source>
        <dbReference type="EMBL" id="MCQ1528601.1"/>
    </source>
</evidence>
<dbReference type="CDD" id="cd05254">
    <property type="entry name" value="dTDP_HR_like_SDR_e"/>
    <property type="match status" value="1"/>
</dbReference>
<dbReference type="InterPro" id="IPR029903">
    <property type="entry name" value="RmlD-like-bd"/>
</dbReference>
<keyword evidence="2" id="KW-0560">Oxidoreductase</keyword>
<dbReference type="EMBL" id="JAJEKE010000002">
    <property type="protein sequence ID" value="MCQ1528601.1"/>
    <property type="molecule type" value="Genomic_DNA"/>
</dbReference>
<evidence type="ECO:0000259" key="3">
    <source>
        <dbReference type="Pfam" id="PF04321"/>
    </source>
</evidence>
<name>A0ABT1NFH9_9FIRM</name>
<dbReference type="Gene3D" id="3.40.50.720">
    <property type="entry name" value="NAD(P)-binding Rossmann-like Domain"/>
    <property type="match status" value="1"/>
</dbReference>
<proteinExistence type="inferred from homology"/>
<reference evidence="4 5" key="1">
    <citation type="submission" date="2021-10" db="EMBL/GenBank/DDBJ databases">
        <title>Lutispora strain m25 sp. nov., a thermophilic, non-spore-forming bacterium isolated from a lab-scale methanogenic bioreactor digesting anaerobic sludge.</title>
        <authorList>
            <person name="El Houari A."/>
            <person name="Mcdonald J."/>
        </authorList>
    </citation>
    <scope>NUCLEOTIDE SEQUENCE [LARGE SCALE GENOMIC DNA]</scope>
    <source>
        <strain evidence="5">m25</strain>
    </source>
</reference>
<comment type="pathway">
    <text evidence="2">Carbohydrate biosynthesis; dTDP-L-rhamnose biosynthesis.</text>
</comment>
<evidence type="ECO:0000256" key="2">
    <source>
        <dbReference type="RuleBase" id="RU364082"/>
    </source>
</evidence>